<dbReference type="InterPro" id="IPR003661">
    <property type="entry name" value="HisK_dim/P_dom"/>
</dbReference>
<evidence type="ECO:0000256" key="2">
    <source>
        <dbReference type="ARBA" id="ARBA00012438"/>
    </source>
</evidence>
<keyword evidence="6" id="KW-0418">Kinase</keyword>
<organism evidence="11">
    <name type="scientific">Candidatus Fermentithermobacillus carboniphilus</name>
    <dbReference type="NCBI Taxonomy" id="3085328"/>
    <lineage>
        <taxon>Bacteria</taxon>
        <taxon>Bacillati</taxon>
        <taxon>Bacillota</taxon>
        <taxon>Candidatus Fermentithermobacillia</taxon>
        <taxon>Candidatus Fermentithermobacillales</taxon>
        <taxon>Candidatus Fermentithermobacillaceae</taxon>
        <taxon>Candidatus Fermentithermobacillus</taxon>
    </lineage>
</organism>
<evidence type="ECO:0000256" key="7">
    <source>
        <dbReference type="ARBA" id="ARBA00022840"/>
    </source>
</evidence>
<keyword evidence="8" id="KW-0902">Two-component regulatory system</keyword>
<dbReference type="Gene3D" id="1.10.287.130">
    <property type="match status" value="1"/>
</dbReference>
<dbReference type="EMBL" id="CP062796">
    <property type="protein sequence ID" value="QUL98422.1"/>
    <property type="molecule type" value="Genomic_DNA"/>
</dbReference>
<evidence type="ECO:0000259" key="10">
    <source>
        <dbReference type="PROSITE" id="PS50112"/>
    </source>
</evidence>
<dbReference type="Pfam" id="PF02518">
    <property type="entry name" value="HATPase_c"/>
    <property type="match status" value="1"/>
</dbReference>
<reference evidence="11" key="1">
    <citation type="submission" date="2020-10" db="EMBL/GenBank/DDBJ databases">
        <authorList>
            <person name="Kadnikov V."/>
            <person name="Beletsky A.V."/>
            <person name="Mardanov A.V."/>
            <person name="Karnachuk O.V."/>
            <person name="Ravin N.V."/>
        </authorList>
    </citation>
    <scope>NUCLEOTIDE SEQUENCE</scope>
    <source>
        <strain evidence="11">Bu02</strain>
    </source>
</reference>
<dbReference type="Gene3D" id="3.30.565.10">
    <property type="entry name" value="Histidine kinase-like ATPase, C-terminal domain"/>
    <property type="match status" value="1"/>
</dbReference>
<evidence type="ECO:0000256" key="4">
    <source>
        <dbReference type="ARBA" id="ARBA00022679"/>
    </source>
</evidence>
<evidence type="ECO:0000256" key="3">
    <source>
        <dbReference type="ARBA" id="ARBA00022553"/>
    </source>
</evidence>
<dbReference type="PRINTS" id="PR00344">
    <property type="entry name" value="BCTRLSENSOR"/>
</dbReference>
<dbReference type="InterPro" id="IPR005467">
    <property type="entry name" value="His_kinase_dom"/>
</dbReference>
<evidence type="ECO:0000256" key="1">
    <source>
        <dbReference type="ARBA" id="ARBA00000085"/>
    </source>
</evidence>
<sequence>MRSVKSRYLLFQKAEAALIEEKAEKLFGITRLLDSYLEGDYEDILQRRLCSDPSGPASPYALTREKKIAVLNEALAPFTDRVAASFPGVGVGYYSRDLRAILTYGPSSDFGSKVGLDLGPDHLGWQAMETGKETVAVGSMVRGEIMNCMRPLIRKGRAIGFVWANETLEDIYAQIQLGAKKLFFSPEIEPLLGLTGLLLFSSRVLVSGKWSGGGHAQLVRDVERLERYLKLFLNSLSLAVILSDSDDRITFVSSGIKDILGEEVPELTGMNVREALAGIGIDPHVALDDSLNGARNQFINVPIKTRDGEKLITMVSTVVKGPEDARKSGEGDQVETARGEMVETGGGEHGRVIILEDLKEARAQEERLERAERLAAVGELAAAIAHEIRNPLTVLKGGIGLVPEKLDNPEFLKKFSEVATGEMDRINRTVESLLQFSRYSQPNMSAIDLERVISTACDVISAYAKVNKVEIELRCPEVVPPIWGDEDHLIHAFLNLFLNGIQAMPSGGKLLIELAWKSGARYVHIFVKDSGVGIPLEHRDRIFDMFFTTKTGGTGLGLPLVQRIIYEHQGFIEFESEVGVGTTFIIKIPVASES</sequence>
<dbReference type="Pfam" id="PF00512">
    <property type="entry name" value="HisKA"/>
    <property type="match status" value="1"/>
</dbReference>
<dbReference type="SUPFAM" id="SSF55874">
    <property type="entry name" value="ATPase domain of HSP90 chaperone/DNA topoisomerase II/histidine kinase"/>
    <property type="match status" value="1"/>
</dbReference>
<evidence type="ECO:0000256" key="8">
    <source>
        <dbReference type="ARBA" id="ARBA00023012"/>
    </source>
</evidence>
<dbReference type="AlphaFoldDB" id="A0AAT9LDW4"/>
<dbReference type="GO" id="GO:0005524">
    <property type="term" value="F:ATP binding"/>
    <property type="evidence" value="ECO:0007669"/>
    <property type="project" value="UniProtKB-KW"/>
</dbReference>
<dbReference type="SUPFAM" id="SSF47384">
    <property type="entry name" value="Homodimeric domain of signal transducing histidine kinase"/>
    <property type="match status" value="1"/>
</dbReference>
<dbReference type="InterPro" id="IPR036890">
    <property type="entry name" value="HATPase_C_sf"/>
</dbReference>
<dbReference type="InterPro" id="IPR004358">
    <property type="entry name" value="Sig_transdc_His_kin-like_C"/>
</dbReference>
<dbReference type="Gene3D" id="3.30.450.20">
    <property type="entry name" value="PAS domain"/>
    <property type="match status" value="1"/>
</dbReference>
<gene>
    <name evidence="11" type="ORF">IMF26_10495</name>
</gene>
<reference evidence="11" key="2">
    <citation type="journal article" date="2023" name="Biology">
        <title>Prokaryotic Life Associated with Coal-Fire Gas Vents Revealed by Metagenomics.</title>
        <authorList>
            <person name="Kadnikov V.V."/>
            <person name="Mardanov A.V."/>
            <person name="Beletsky A.V."/>
            <person name="Karnachuk O.V."/>
            <person name="Ravin N.V."/>
        </authorList>
    </citation>
    <scope>NUCLEOTIDE SEQUENCE</scope>
    <source>
        <strain evidence="11">Bu02</strain>
    </source>
</reference>
<dbReference type="CDD" id="cd00130">
    <property type="entry name" value="PAS"/>
    <property type="match status" value="1"/>
</dbReference>
<keyword evidence="4" id="KW-0808">Transferase</keyword>
<feature type="domain" description="Histidine kinase" evidence="9">
    <location>
        <begin position="383"/>
        <end position="592"/>
    </location>
</feature>
<dbReference type="CDD" id="cd00082">
    <property type="entry name" value="HisKA"/>
    <property type="match status" value="1"/>
</dbReference>
<dbReference type="EC" id="2.7.13.3" evidence="2"/>
<dbReference type="InterPro" id="IPR036097">
    <property type="entry name" value="HisK_dim/P_sf"/>
</dbReference>
<dbReference type="PROSITE" id="PS50112">
    <property type="entry name" value="PAS"/>
    <property type="match status" value="1"/>
</dbReference>
<protein>
    <recommendedName>
        <fullName evidence="2">histidine kinase</fullName>
        <ecNumber evidence="2">2.7.13.3</ecNumber>
    </recommendedName>
</protein>
<keyword evidence="3" id="KW-0597">Phosphoprotein</keyword>
<evidence type="ECO:0000256" key="6">
    <source>
        <dbReference type="ARBA" id="ARBA00022777"/>
    </source>
</evidence>
<name>A0AAT9LDW4_9FIRM</name>
<dbReference type="InterPro" id="IPR000014">
    <property type="entry name" value="PAS"/>
</dbReference>
<evidence type="ECO:0000259" key="9">
    <source>
        <dbReference type="PROSITE" id="PS50109"/>
    </source>
</evidence>
<evidence type="ECO:0000313" key="11">
    <source>
        <dbReference type="EMBL" id="QUL98422.1"/>
    </source>
</evidence>
<feature type="domain" description="PAS" evidence="10">
    <location>
        <begin position="225"/>
        <end position="271"/>
    </location>
</feature>
<evidence type="ECO:0000256" key="5">
    <source>
        <dbReference type="ARBA" id="ARBA00022741"/>
    </source>
</evidence>
<dbReference type="InterPro" id="IPR003594">
    <property type="entry name" value="HATPase_dom"/>
</dbReference>
<keyword evidence="5" id="KW-0547">Nucleotide-binding</keyword>
<dbReference type="SMART" id="SM00387">
    <property type="entry name" value="HATPase_c"/>
    <property type="match status" value="1"/>
</dbReference>
<dbReference type="PROSITE" id="PS50109">
    <property type="entry name" value="HIS_KIN"/>
    <property type="match status" value="1"/>
</dbReference>
<dbReference type="PANTHER" id="PTHR43065">
    <property type="entry name" value="SENSOR HISTIDINE KINASE"/>
    <property type="match status" value="1"/>
</dbReference>
<dbReference type="PANTHER" id="PTHR43065:SF10">
    <property type="entry name" value="PEROXIDE STRESS-ACTIVATED HISTIDINE KINASE MAK3"/>
    <property type="match status" value="1"/>
</dbReference>
<proteinExistence type="predicted"/>
<dbReference type="SMART" id="SM00388">
    <property type="entry name" value="HisKA"/>
    <property type="match status" value="1"/>
</dbReference>
<accession>A0AAT9LDW4</accession>
<dbReference type="InterPro" id="IPR035965">
    <property type="entry name" value="PAS-like_dom_sf"/>
</dbReference>
<keyword evidence="7" id="KW-0067">ATP-binding</keyword>
<comment type="catalytic activity">
    <reaction evidence="1">
        <text>ATP + protein L-histidine = ADP + protein N-phospho-L-histidine.</text>
        <dbReference type="EC" id="2.7.13.3"/>
    </reaction>
</comment>
<dbReference type="SUPFAM" id="SSF55785">
    <property type="entry name" value="PYP-like sensor domain (PAS domain)"/>
    <property type="match status" value="1"/>
</dbReference>
<dbReference type="KEGG" id="fcz:IMF26_10495"/>
<dbReference type="GO" id="GO:0000155">
    <property type="term" value="F:phosphorelay sensor kinase activity"/>
    <property type="evidence" value="ECO:0007669"/>
    <property type="project" value="InterPro"/>
</dbReference>